<name>A0A2A9P3D3_OPHUN</name>
<accession>A0A2A9P3D3</accession>
<organism evidence="2 3">
    <name type="scientific">Ophiocordyceps unilateralis</name>
    <name type="common">Zombie-ant fungus</name>
    <name type="synonym">Torrubia unilateralis</name>
    <dbReference type="NCBI Taxonomy" id="268505"/>
    <lineage>
        <taxon>Eukaryota</taxon>
        <taxon>Fungi</taxon>
        <taxon>Dikarya</taxon>
        <taxon>Ascomycota</taxon>
        <taxon>Pezizomycotina</taxon>
        <taxon>Sordariomycetes</taxon>
        <taxon>Hypocreomycetidae</taxon>
        <taxon>Hypocreales</taxon>
        <taxon>Ophiocordycipitaceae</taxon>
        <taxon>Ophiocordyceps</taxon>
    </lineage>
</organism>
<reference evidence="2 3" key="2">
    <citation type="journal article" date="2017" name="Sci. Rep.">
        <title>Ant-infecting Ophiocordyceps genomes reveal a high diversity of potential behavioral manipulation genes and a possible major role for enterotoxins.</title>
        <authorList>
            <person name="de Bekker C."/>
            <person name="Ohm R.A."/>
            <person name="Evans H.C."/>
            <person name="Brachmann A."/>
            <person name="Hughes D.P."/>
        </authorList>
    </citation>
    <scope>NUCLEOTIDE SEQUENCE [LARGE SCALE GENOMIC DNA]</scope>
    <source>
        <strain evidence="2 3">SC16a</strain>
    </source>
</reference>
<proteinExistence type="predicted"/>
<dbReference type="Proteomes" id="UP000037136">
    <property type="component" value="Unassembled WGS sequence"/>
</dbReference>
<protein>
    <submittedName>
        <fullName evidence="2">Uncharacterized protein</fullName>
    </submittedName>
</protein>
<feature type="compositionally biased region" description="Polar residues" evidence="1">
    <location>
        <begin position="180"/>
        <end position="189"/>
    </location>
</feature>
<evidence type="ECO:0000313" key="2">
    <source>
        <dbReference type="EMBL" id="PFH55491.1"/>
    </source>
</evidence>
<keyword evidence="3" id="KW-1185">Reference proteome</keyword>
<sequence>MRPATHLRNPVKEPLKSQFGCKLLLWWMLGMDLVLGFVIDSRMQGRIAKESYSSLVKRVYSSPIARWEYGPHSTERRPKDMSRRPDSEWNSVAPPGSERPDDQRVPQPQLPGRPEGEYLPALNTLPAGPGPYHSFPRQRRPDPIPEPPAFKPPQQKNPQLEVAVTNDADGLTCTDKTTRMDSNNVSTPNVDRCKYLAPPPSKEAVDIDKSAPNGDTLSPLGGGWYPPGDVAKELVQQDGPLQRPSLCTIRNVPAVALADEPTAWSIATGATLVQERVMSSEGGWAEAGFYCYDLYNVVLKNRPCGLVKTMCGPLLNNITCYPADAGGFKWRERKPDVCAIDLCQDVRVPHNWRENRVLCIKRRPGEATLISLVCRQKLGTWVGQCSSVDELGNDLWHPRKMVERGGES</sequence>
<feature type="region of interest" description="Disordered" evidence="1">
    <location>
        <begin position="69"/>
        <end position="195"/>
    </location>
</feature>
<dbReference type="AlphaFoldDB" id="A0A2A9P3D3"/>
<evidence type="ECO:0000313" key="3">
    <source>
        <dbReference type="Proteomes" id="UP000037136"/>
    </source>
</evidence>
<comment type="caution">
    <text evidence="2">The sequence shown here is derived from an EMBL/GenBank/DDBJ whole genome shotgun (WGS) entry which is preliminary data.</text>
</comment>
<gene>
    <name evidence="2" type="ORF">XA68_18169</name>
</gene>
<reference evidence="2 3" key="1">
    <citation type="journal article" date="2015" name="BMC Genomics">
        <title>Gene expression during zombie ant biting behavior reflects the complexity underlying fungal parasitic behavioral manipulation.</title>
        <authorList>
            <person name="de Bekker C."/>
            <person name="Ohm R.A."/>
            <person name="Loreto R.G."/>
            <person name="Sebastian A."/>
            <person name="Albert I."/>
            <person name="Merrow M."/>
            <person name="Brachmann A."/>
            <person name="Hughes D.P."/>
        </authorList>
    </citation>
    <scope>NUCLEOTIDE SEQUENCE [LARGE SCALE GENOMIC DNA]</scope>
    <source>
        <strain evidence="2 3">SC16a</strain>
    </source>
</reference>
<dbReference type="EMBL" id="LAZP02000889">
    <property type="protein sequence ID" value="PFH55491.1"/>
    <property type="molecule type" value="Genomic_DNA"/>
</dbReference>
<feature type="compositionally biased region" description="Basic and acidic residues" evidence="1">
    <location>
        <begin position="73"/>
        <end position="87"/>
    </location>
</feature>
<evidence type="ECO:0000256" key="1">
    <source>
        <dbReference type="SAM" id="MobiDB-lite"/>
    </source>
</evidence>
<dbReference type="OrthoDB" id="4924911at2759"/>